<evidence type="ECO:0000256" key="3">
    <source>
        <dbReference type="ARBA" id="ARBA00023315"/>
    </source>
</evidence>
<comment type="similarity">
    <text evidence="1">Belongs to the 1-acyl-sn-glycerol-3-phosphate acyltransferase family.</text>
</comment>
<dbReference type="InterPro" id="IPR032098">
    <property type="entry name" value="Acyltransf_C"/>
</dbReference>
<keyword evidence="3 7" id="KW-0012">Acyltransferase</keyword>
<feature type="transmembrane region" description="Helical" evidence="5">
    <location>
        <begin position="194"/>
        <end position="215"/>
    </location>
</feature>
<dbReference type="Proteomes" id="UP001138500">
    <property type="component" value="Unassembled WGS sequence"/>
</dbReference>
<dbReference type="CDD" id="cd07990">
    <property type="entry name" value="LPLAT_LCLAT1-like"/>
    <property type="match status" value="1"/>
</dbReference>
<name>A0A9W7SIV0_9PEZI</name>
<keyword evidence="5" id="KW-0472">Membrane</keyword>
<organism evidence="7 8">
    <name type="scientific">Teratosphaeria destructans</name>
    <dbReference type="NCBI Taxonomy" id="418781"/>
    <lineage>
        <taxon>Eukaryota</taxon>
        <taxon>Fungi</taxon>
        <taxon>Dikarya</taxon>
        <taxon>Ascomycota</taxon>
        <taxon>Pezizomycotina</taxon>
        <taxon>Dothideomycetes</taxon>
        <taxon>Dothideomycetidae</taxon>
        <taxon>Mycosphaerellales</taxon>
        <taxon>Teratosphaeriaceae</taxon>
        <taxon>Teratosphaeria</taxon>
    </lineage>
</organism>
<evidence type="ECO:0000313" key="8">
    <source>
        <dbReference type="Proteomes" id="UP001138500"/>
    </source>
</evidence>
<proteinExistence type="inferred from homology"/>
<evidence type="ECO:0000259" key="6">
    <source>
        <dbReference type="SMART" id="SM00563"/>
    </source>
</evidence>
<dbReference type="PANTHER" id="PTHR10983">
    <property type="entry name" value="1-ACYLGLYCEROL-3-PHOSPHATE ACYLTRANSFERASE-RELATED"/>
    <property type="match status" value="1"/>
</dbReference>
<feature type="transmembrane region" description="Helical" evidence="5">
    <location>
        <begin position="72"/>
        <end position="93"/>
    </location>
</feature>
<protein>
    <submittedName>
        <fullName evidence="7">Acyltransferase C-terminus</fullName>
    </submittedName>
</protein>
<reference evidence="7 8" key="1">
    <citation type="journal article" date="2018" name="IMA Fungus">
        <title>IMA Genome-F 10: Nine draft genome sequences of Claviceps purpurea s.lat., including C. arundinis, C. humidiphila, and C. cf. spartinae, pseudomolecules for the pitch canker pathogen Fusarium circinatum, draft genome of Davidsoniella eucalypti, Grosmannia galeiformis, Quambalaria eucalypti, and Teratosphaeria destructans.</title>
        <authorList>
            <person name="Wingfield B.D."/>
            <person name="Liu M."/>
            <person name="Nguyen H.D."/>
            <person name="Lane F.A."/>
            <person name="Morgan S.W."/>
            <person name="De Vos L."/>
            <person name="Wilken P.M."/>
            <person name="Duong T.A."/>
            <person name="Aylward J."/>
            <person name="Coetzee M.P."/>
            <person name="Dadej K."/>
            <person name="De Beer Z.W."/>
            <person name="Findlay W."/>
            <person name="Havenga M."/>
            <person name="Kolarik M."/>
            <person name="Menzies J.G."/>
            <person name="Naidoo K."/>
            <person name="Pochopski O."/>
            <person name="Shoukouhi P."/>
            <person name="Santana Q.C."/>
            <person name="Seifert K.A."/>
            <person name="Soal N."/>
            <person name="Steenkamp E.T."/>
            <person name="Tatham C.T."/>
            <person name="van der Nest M.A."/>
            <person name="Wingfield M.J."/>
        </authorList>
    </citation>
    <scope>NUCLEOTIDE SEQUENCE [LARGE SCALE GENOMIC DNA]</scope>
    <source>
        <strain evidence="7">CMW44962</strain>
    </source>
</reference>
<accession>A0A9W7SIV0</accession>
<comment type="caution">
    <text evidence="7">The sequence shown here is derived from an EMBL/GenBank/DDBJ whole genome shotgun (WGS) entry which is preliminary data.</text>
</comment>
<dbReference type="EMBL" id="RIBY02002478">
    <property type="protein sequence ID" value="KAH9811728.1"/>
    <property type="molecule type" value="Genomic_DNA"/>
</dbReference>
<dbReference type="Pfam" id="PF01553">
    <property type="entry name" value="Acyltransferase"/>
    <property type="match status" value="1"/>
</dbReference>
<dbReference type="InterPro" id="IPR002123">
    <property type="entry name" value="Plipid/glycerol_acylTrfase"/>
</dbReference>
<dbReference type="Pfam" id="PF16076">
    <property type="entry name" value="Acyltransf_C"/>
    <property type="match status" value="1"/>
</dbReference>
<feature type="transmembrane region" description="Helical" evidence="5">
    <location>
        <begin position="99"/>
        <end position="122"/>
    </location>
</feature>
<dbReference type="OrthoDB" id="189226at2759"/>
<keyword evidence="5" id="KW-1133">Transmembrane helix</keyword>
<dbReference type="GO" id="GO:0036149">
    <property type="term" value="P:phosphatidylinositol acyl-chain remodeling"/>
    <property type="evidence" value="ECO:0007669"/>
    <property type="project" value="TreeGrafter"/>
</dbReference>
<feature type="region of interest" description="Disordered" evidence="4">
    <location>
        <begin position="1"/>
        <end position="31"/>
    </location>
</feature>
<evidence type="ECO:0000256" key="1">
    <source>
        <dbReference type="ARBA" id="ARBA00008655"/>
    </source>
</evidence>
<dbReference type="AlphaFoldDB" id="A0A9W7SIV0"/>
<keyword evidence="8" id="KW-1185">Reference proteome</keyword>
<dbReference type="GO" id="GO:0016746">
    <property type="term" value="F:acyltransferase activity"/>
    <property type="evidence" value="ECO:0007669"/>
    <property type="project" value="UniProtKB-KW"/>
</dbReference>
<sequence length="445" mass="51221">MSGIDTAGATQRKPTGQAEPQEGGRPVPERVPSALESEWQAWMGSPKTSHHPIGEPTHGGPVATLRAFAFGLYFLVSCLAIHGAQLLGAPLYFVSKDWFYAWMAMTKQYFGLLVTTMTMWWSPTTIRVSGDKSMKGLIKQDKDGMLRMEFGERIVLMANHQLYTDWLYMWWICYTNSPPMHGHIYIILKESLKYAPLLGPAMMFYGFIFMARKWAKDQERMRYRLRKLSTRHSGPMSGSQDEGLLDPMWLLIFPEGTNVSANTRHSSRKFSEKSGIPDMRHQLLPRSTGLQFCLQELNGTVEYLYDCTIGYEGIPKGLYGQDVFTLRSVYFQGRPPKSVNMHWRRFKVADLPLDDHDKMYEWTMQRWREKDDLLEIFYQTGKFPAEPDAVYIEGAPQEKEWKTPYINTEVKPRFWGESLQMYMPVAGAALIGRILVQILDLVFGK</sequence>
<dbReference type="SUPFAM" id="SSF69593">
    <property type="entry name" value="Glycerol-3-phosphate (1)-acyltransferase"/>
    <property type="match status" value="1"/>
</dbReference>
<keyword evidence="5" id="KW-0812">Transmembrane</keyword>
<evidence type="ECO:0000256" key="5">
    <source>
        <dbReference type="SAM" id="Phobius"/>
    </source>
</evidence>
<dbReference type="PANTHER" id="PTHR10983:SF16">
    <property type="entry name" value="LYSOCARDIOLIPIN ACYLTRANSFERASE 1"/>
    <property type="match status" value="1"/>
</dbReference>
<keyword evidence="2" id="KW-0808">Transferase</keyword>
<evidence type="ECO:0000256" key="2">
    <source>
        <dbReference type="ARBA" id="ARBA00022679"/>
    </source>
</evidence>
<gene>
    <name evidence="7" type="ORF">Tdes44962_MAKER05876</name>
</gene>
<dbReference type="GO" id="GO:0005783">
    <property type="term" value="C:endoplasmic reticulum"/>
    <property type="evidence" value="ECO:0007669"/>
    <property type="project" value="TreeGrafter"/>
</dbReference>
<dbReference type="SMART" id="SM00563">
    <property type="entry name" value="PlsC"/>
    <property type="match status" value="1"/>
</dbReference>
<feature type="domain" description="Phospholipid/glycerol acyltransferase" evidence="6">
    <location>
        <begin position="154"/>
        <end position="291"/>
    </location>
</feature>
<reference evidence="7 8" key="2">
    <citation type="journal article" date="2021" name="Curr. Genet.">
        <title>Genetic response to nitrogen starvation in the aggressive Eucalyptus foliar pathogen Teratosphaeria destructans.</title>
        <authorList>
            <person name="Havenga M."/>
            <person name="Wingfield B.D."/>
            <person name="Wingfield M.J."/>
            <person name="Dreyer L.L."/>
            <person name="Roets F."/>
            <person name="Aylward J."/>
        </authorList>
    </citation>
    <scope>NUCLEOTIDE SEQUENCE [LARGE SCALE GENOMIC DNA]</scope>
    <source>
        <strain evidence="7">CMW44962</strain>
    </source>
</reference>
<evidence type="ECO:0000313" key="7">
    <source>
        <dbReference type="EMBL" id="KAH9811728.1"/>
    </source>
</evidence>
<evidence type="ECO:0000256" key="4">
    <source>
        <dbReference type="SAM" id="MobiDB-lite"/>
    </source>
</evidence>